<feature type="compositionally biased region" description="Polar residues" evidence="15">
    <location>
        <begin position="33"/>
        <end position="43"/>
    </location>
</feature>
<evidence type="ECO:0000259" key="17">
    <source>
        <dbReference type="PROSITE" id="PS50222"/>
    </source>
</evidence>
<dbReference type="InterPro" id="IPR018247">
    <property type="entry name" value="EF_Hand_1_Ca_BS"/>
</dbReference>
<evidence type="ECO:0000256" key="14">
    <source>
        <dbReference type="PROSITE-ProRule" id="PRU10141"/>
    </source>
</evidence>
<dbReference type="VEuPathDB" id="CryptoDB:Chro.30121"/>
<dbReference type="Gene3D" id="1.10.510.10">
    <property type="entry name" value="Transferase(Phosphotransferase) domain 1"/>
    <property type="match status" value="1"/>
</dbReference>
<dbReference type="InterPro" id="IPR050205">
    <property type="entry name" value="CDPK_Ser/Thr_kinases"/>
</dbReference>
<evidence type="ECO:0000256" key="8">
    <source>
        <dbReference type="ARBA" id="ARBA00022777"/>
    </source>
</evidence>
<keyword evidence="4" id="KW-0808">Transferase</keyword>
<feature type="domain" description="EF-hand" evidence="17">
    <location>
        <begin position="380"/>
        <end position="415"/>
    </location>
</feature>
<evidence type="ECO:0000256" key="3">
    <source>
        <dbReference type="ARBA" id="ARBA00022527"/>
    </source>
</evidence>
<evidence type="ECO:0000313" key="18">
    <source>
        <dbReference type="EMBL" id="CUV04933.1"/>
    </source>
</evidence>
<dbReference type="VEuPathDB" id="CryptoDB:GY17_00002615"/>
<dbReference type="Pfam" id="PF00069">
    <property type="entry name" value="Pkinase"/>
    <property type="match status" value="1"/>
</dbReference>
<keyword evidence="7 14" id="KW-0547">Nucleotide-binding</keyword>
<keyword evidence="8" id="KW-0418">Kinase</keyword>
<dbReference type="Proteomes" id="UP000199752">
    <property type="component" value="Chromosome 3"/>
</dbReference>
<accession>A0A0S4TCL1</accession>
<dbReference type="PROSITE" id="PS50222">
    <property type="entry name" value="EF_HAND_2"/>
    <property type="match status" value="4"/>
</dbReference>
<dbReference type="GO" id="GO:0004674">
    <property type="term" value="F:protein serine/threonine kinase activity"/>
    <property type="evidence" value="ECO:0007669"/>
    <property type="project" value="UniProtKB-KW"/>
</dbReference>
<dbReference type="InterPro" id="IPR011009">
    <property type="entry name" value="Kinase-like_dom_sf"/>
</dbReference>
<comment type="similarity">
    <text evidence="11">Belongs to the protein kinase superfamily. Ser/Thr protein kinase family. CDPK subfamily.</text>
</comment>
<organism evidence="18">
    <name type="scientific">Cryptosporidium hominis</name>
    <dbReference type="NCBI Taxonomy" id="237895"/>
    <lineage>
        <taxon>Eukaryota</taxon>
        <taxon>Sar</taxon>
        <taxon>Alveolata</taxon>
        <taxon>Apicomplexa</taxon>
        <taxon>Conoidasida</taxon>
        <taxon>Coccidia</taxon>
        <taxon>Eucoccidiorida</taxon>
        <taxon>Eimeriorina</taxon>
        <taxon>Cryptosporidiidae</taxon>
        <taxon>Cryptosporidium</taxon>
    </lineage>
</organism>
<reference evidence="18" key="1">
    <citation type="submission" date="2015-08" db="EMBL/GenBank/DDBJ databases">
        <authorList>
            <person name="Babu N.S."/>
            <person name="Beckwith C.J."/>
            <person name="Beseler K.G."/>
            <person name="Brison A."/>
            <person name="Carone J.V."/>
            <person name="Caskin T.P."/>
            <person name="Diamond M."/>
            <person name="Durham M.E."/>
            <person name="Foxe J.M."/>
            <person name="Go M."/>
            <person name="Henderson B.A."/>
            <person name="Jones I.B."/>
            <person name="McGettigan J.A."/>
            <person name="Micheletti S.J."/>
            <person name="Nasrallah M.E."/>
            <person name="Ortiz D."/>
            <person name="Piller C.R."/>
            <person name="Privatt S.R."/>
            <person name="Schneider S.L."/>
            <person name="Sharp S."/>
            <person name="Smith T.C."/>
            <person name="Stanton J.D."/>
            <person name="Ullery H.E."/>
            <person name="Wilson R.J."/>
            <person name="Serrano M.G."/>
            <person name="Buck G."/>
            <person name="Lee V."/>
            <person name="Wang Y."/>
            <person name="Carvalho R."/>
            <person name="Voegtly L."/>
            <person name="Shi R."/>
            <person name="Duckworth R."/>
            <person name="Johnson A."/>
            <person name="Loviza R."/>
            <person name="Walstead R."/>
            <person name="Shah Z."/>
            <person name="Kiflezghi M."/>
            <person name="Wade K."/>
            <person name="Ball S.L."/>
            <person name="Bradley K.W."/>
            <person name="Asai D.J."/>
            <person name="Bowman C.A."/>
            <person name="Russell D.A."/>
            <person name="Pope W.H."/>
            <person name="Jacobs-Sera D."/>
            <person name="Hendrix R.W."/>
            <person name="Hatfull G.F."/>
        </authorList>
    </citation>
    <scope>NUCLEOTIDE SEQUENCE [LARGE SCALE GENOMIC DNA]</scope>
</reference>
<dbReference type="InterPro" id="IPR000719">
    <property type="entry name" value="Prot_kinase_dom"/>
</dbReference>
<dbReference type="SMART" id="SM00220">
    <property type="entry name" value="S_TKc"/>
    <property type="match status" value="1"/>
</dbReference>
<feature type="region of interest" description="Disordered" evidence="15">
    <location>
        <begin position="25"/>
        <end position="60"/>
    </location>
</feature>
<evidence type="ECO:0000256" key="10">
    <source>
        <dbReference type="ARBA" id="ARBA00022840"/>
    </source>
</evidence>
<sequence>MGNTAVGHTGTRLKAPVDAVVNTTNKKAPISEKPTQPQIPNKTSDVKKGGTMGGERGSVTTGMFVQSGSGTFAERYNIVCMLGKGSFGEVLKCKDRITQQEYAVKVINKASAKNKDTSTILREVELLKKLDHPNIMKLFEILEDSSSFYIVGELYTGGELFDEIIKRKRFSEHDAARIIKQVFSGITYMHKHNIVHRDLKPENILLESKEKDCDIKIIDFGLSTCFQQNTKMKDRIGTAYYIAPEVLRGTYDEKCDVWSAGVILYILLSGTPPFYGKNEYDILKRVETGKYAFDLPQWRTISDDAKDLIRKMLTFHPSLRITATQCLEHPWIQKYSSETPTISDLPSLESAMTNIRQFQAEKKLAQAALLYMASKLTTLDETKQLTEIFRKLDTNNDGMLDRDELVRGYHEFMRLKGVDSNSLIQNEGSTIEDQIDSLMPLLDMDGSGSIEYSEFIASAIDRTILLSRERMERAFKMFDKDGSGKISTKELFKLFSQADSSIQMEELESIIGQVDNNKDGEVDFNEFVEMLQNFVKNE</sequence>
<dbReference type="FunFam" id="3.30.200.20:FF:000315">
    <property type="entry name" value="Calcium-dependent protein kinase 3"/>
    <property type="match status" value="1"/>
</dbReference>
<evidence type="ECO:0000256" key="4">
    <source>
        <dbReference type="ARBA" id="ARBA00022679"/>
    </source>
</evidence>
<evidence type="ECO:0000256" key="7">
    <source>
        <dbReference type="ARBA" id="ARBA00022741"/>
    </source>
</evidence>
<dbReference type="CDD" id="cd00051">
    <property type="entry name" value="EFh"/>
    <property type="match status" value="1"/>
</dbReference>
<evidence type="ECO:0000256" key="13">
    <source>
        <dbReference type="ARBA" id="ARBA00048679"/>
    </source>
</evidence>
<evidence type="ECO:0000256" key="12">
    <source>
        <dbReference type="ARBA" id="ARBA00047899"/>
    </source>
</evidence>
<dbReference type="GO" id="GO:0005509">
    <property type="term" value="F:calcium ion binding"/>
    <property type="evidence" value="ECO:0007669"/>
    <property type="project" value="InterPro"/>
</dbReference>
<evidence type="ECO:0000256" key="1">
    <source>
        <dbReference type="ARBA" id="ARBA00001946"/>
    </source>
</evidence>
<dbReference type="SUPFAM" id="SSF47473">
    <property type="entry name" value="EF-hand"/>
    <property type="match status" value="1"/>
</dbReference>
<dbReference type="InterPro" id="IPR017441">
    <property type="entry name" value="Protein_kinase_ATP_BS"/>
</dbReference>
<dbReference type="EMBL" id="LN877949">
    <property type="protein sequence ID" value="CUV04933.1"/>
    <property type="molecule type" value="Genomic_DNA"/>
</dbReference>
<dbReference type="PROSITE" id="PS50011">
    <property type="entry name" value="PROTEIN_KINASE_DOM"/>
    <property type="match status" value="1"/>
</dbReference>
<name>A0A0S4TCL1_CRYHO</name>
<evidence type="ECO:0000256" key="9">
    <source>
        <dbReference type="ARBA" id="ARBA00022837"/>
    </source>
</evidence>
<evidence type="ECO:0000256" key="15">
    <source>
        <dbReference type="SAM" id="MobiDB-lite"/>
    </source>
</evidence>
<keyword evidence="3" id="KW-0723">Serine/threonine-protein kinase</keyword>
<dbReference type="Gene3D" id="3.30.200.20">
    <property type="entry name" value="Phosphorylase Kinase, domain 1"/>
    <property type="match status" value="1"/>
</dbReference>
<dbReference type="Gene3D" id="1.10.238.10">
    <property type="entry name" value="EF-hand"/>
    <property type="match status" value="2"/>
</dbReference>
<dbReference type="VEuPathDB" id="CryptoDB:CHUDEA3_920"/>
<dbReference type="PROSITE" id="PS00107">
    <property type="entry name" value="PROTEIN_KINASE_ATP"/>
    <property type="match status" value="1"/>
</dbReference>
<gene>
    <name evidence="18" type="ORF">CHUDEA3_920</name>
</gene>
<keyword evidence="9" id="KW-0106">Calcium</keyword>
<dbReference type="FunFam" id="1.10.238.10:FF:000003">
    <property type="entry name" value="Calmodulin A"/>
    <property type="match status" value="1"/>
</dbReference>
<dbReference type="CDD" id="cd05117">
    <property type="entry name" value="STKc_CAMK"/>
    <property type="match status" value="1"/>
</dbReference>
<dbReference type="VEuPathDB" id="CryptoDB:ChTU502y2012_389g0185"/>
<proteinExistence type="inferred from homology"/>
<keyword evidence="5" id="KW-0479">Metal-binding</keyword>
<protein>
    <recommendedName>
        <fullName evidence="2">non-specific serine/threonine protein kinase</fullName>
        <ecNumber evidence="2">2.7.11.1</ecNumber>
    </recommendedName>
</protein>
<dbReference type="SUPFAM" id="SSF56112">
    <property type="entry name" value="Protein kinase-like (PK-like)"/>
    <property type="match status" value="1"/>
</dbReference>
<feature type="domain" description="Protein kinase" evidence="16">
    <location>
        <begin position="76"/>
        <end position="332"/>
    </location>
</feature>
<evidence type="ECO:0000256" key="6">
    <source>
        <dbReference type="ARBA" id="ARBA00022737"/>
    </source>
</evidence>
<feature type="domain" description="EF-hand" evidence="17">
    <location>
        <begin position="466"/>
        <end position="501"/>
    </location>
</feature>
<dbReference type="InterPro" id="IPR002048">
    <property type="entry name" value="EF_hand_dom"/>
</dbReference>
<dbReference type="EC" id="2.7.11.1" evidence="2"/>
<evidence type="ECO:0000256" key="11">
    <source>
        <dbReference type="ARBA" id="ARBA00024334"/>
    </source>
</evidence>
<comment type="catalytic activity">
    <reaction evidence="12">
        <text>L-threonyl-[protein] + ATP = O-phospho-L-threonyl-[protein] + ADP + H(+)</text>
        <dbReference type="Rhea" id="RHEA:46608"/>
        <dbReference type="Rhea" id="RHEA-COMP:11060"/>
        <dbReference type="Rhea" id="RHEA-COMP:11605"/>
        <dbReference type="ChEBI" id="CHEBI:15378"/>
        <dbReference type="ChEBI" id="CHEBI:30013"/>
        <dbReference type="ChEBI" id="CHEBI:30616"/>
        <dbReference type="ChEBI" id="CHEBI:61977"/>
        <dbReference type="ChEBI" id="CHEBI:456216"/>
        <dbReference type="EC" id="2.7.11.1"/>
    </reaction>
</comment>
<dbReference type="OrthoDB" id="40902at2759"/>
<dbReference type="SMR" id="A0A0S4TCL1"/>
<dbReference type="FunFam" id="1.10.510.10:FF:000568">
    <property type="entry name" value="Calmodulin-domain protein kinase 1"/>
    <property type="match status" value="1"/>
</dbReference>
<evidence type="ECO:0000259" key="16">
    <source>
        <dbReference type="PROSITE" id="PS50011"/>
    </source>
</evidence>
<comment type="catalytic activity">
    <reaction evidence="13">
        <text>L-seryl-[protein] + ATP = O-phospho-L-seryl-[protein] + ADP + H(+)</text>
        <dbReference type="Rhea" id="RHEA:17989"/>
        <dbReference type="Rhea" id="RHEA-COMP:9863"/>
        <dbReference type="Rhea" id="RHEA-COMP:11604"/>
        <dbReference type="ChEBI" id="CHEBI:15378"/>
        <dbReference type="ChEBI" id="CHEBI:29999"/>
        <dbReference type="ChEBI" id="CHEBI:30616"/>
        <dbReference type="ChEBI" id="CHEBI:83421"/>
        <dbReference type="ChEBI" id="CHEBI:456216"/>
        <dbReference type="EC" id="2.7.11.1"/>
    </reaction>
</comment>
<dbReference type="AlphaFoldDB" id="A0A0S4TCL1"/>
<evidence type="ECO:0000256" key="5">
    <source>
        <dbReference type="ARBA" id="ARBA00022723"/>
    </source>
</evidence>
<keyword evidence="6" id="KW-0677">Repeat</keyword>
<feature type="domain" description="EF-hand" evidence="17">
    <location>
        <begin position="502"/>
        <end position="537"/>
    </location>
</feature>
<feature type="binding site" evidence="14">
    <location>
        <position position="105"/>
    </location>
    <ligand>
        <name>ATP</name>
        <dbReference type="ChEBI" id="CHEBI:30616"/>
    </ligand>
</feature>
<feature type="domain" description="EF-hand" evidence="17">
    <location>
        <begin position="430"/>
        <end position="465"/>
    </location>
</feature>
<dbReference type="GO" id="GO:0005524">
    <property type="term" value="F:ATP binding"/>
    <property type="evidence" value="ECO:0007669"/>
    <property type="project" value="UniProtKB-UniRule"/>
</dbReference>
<dbReference type="InterPro" id="IPR008271">
    <property type="entry name" value="Ser/Thr_kinase_AS"/>
</dbReference>
<dbReference type="PANTHER" id="PTHR24349">
    <property type="entry name" value="SERINE/THREONINE-PROTEIN KINASE"/>
    <property type="match status" value="1"/>
</dbReference>
<comment type="cofactor">
    <cofactor evidence="1">
        <name>Mg(2+)</name>
        <dbReference type="ChEBI" id="CHEBI:18420"/>
    </cofactor>
</comment>
<keyword evidence="10 14" id="KW-0067">ATP-binding</keyword>
<dbReference type="Pfam" id="PF13499">
    <property type="entry name" value="EF-hand_7"/>
    <property type="match status" value="2"/>
</dbReference>
<dbReference type="PROSITE" id="PS00018">
    <property type="entry name" value="EF_HAND_1"/>
    <property type="match status" value="4"/>
</dbReference>
<dbReference type="SMART" id="SM00054">
    <property type="entry name" value="EFh"/>
    <property type="match status" value="4"/>
</dbReference>
<dbReference type="InterPro" id="IPR011992">
    <property type="entry name" value="EF-hand-dom_pair"/>
</dbReference>
<dbReference type="PROSITE" id="PS00108">
    <property type="entry name" value="PROTEIN_KINASE_ST"/>
    <property type="match status" value="1"/>
</dbReference>
<evidence type="ECO:0000256" key="2">
    <source>
        <dbReference type="ARBA" id="ARBA00012513"/>
    </source>
</evidence>